<evidence type="ECO:0000256" key="1">
    <source>
        <dbReference type="RuleBase" id="RU367018"/>
    </source>
</evidence>
<gene>
    <name evidence="4" type="ORF">RDI58_022431</name>
</gene>
<evidence type="ECO:0000256" key="2">
    <source>
        <dbReference type="SAM" id="MobiDB-lite"/>
    </source>
</evidence>
<feature type="domain" description="MULE transposase" evidence="3">
    <location>
        <begin position="151"/>
        <end position="213"/>
    </location>
</feature>
<keyword evidence="1" id="KW-0539">Nucleus</keyword>
<dbReference type="Proteomes" id="UP001371456">
    <property type="component" value="Unassembled WGS sequence"/>
</dbReference>
<dbReference type="GO" id="GO:0005634">
    <property type="term" value="C:nucleus"/>
    <property type="evidence" value="ECO:0007669"/>
    <property type="project" value="UniProtKB-SubCell"/>
</dbReference>
<dbReference type="GO" id="GO:0008270">
    <property type="term" value="F:zinc ion binding"/>
    <property type="evidence" value="ECO:0007669"/>
    <property type="project" value="UniProtKB-UniRule"/>
</dbReference>
<comment type="caution">
    <text evidence="4">The sequence shown here is derived from an EMBL/GenBank/DDBJ whole genome shotgun (WGS) entry which is preliminary data.</text>
</comment>
<keyword evidence="1" id="KW-0479">Metal-binding</keyword>
<dbReference type="EMBL" id="JBANQN010000009">
    <property type="protein sequence ID" value="KAK6780247.1"/>
    <property type="molecule type" value="Genomic_DNA"/>
</dbReference>
<proteinExistence type="inferred from homology"/>
<keyword evidence="5" id="KW-1185">Reference proteome</keyword>
<dbReference type="PANTHER" id="PTHR31669">
    <property type="entry name" value="PROTEIN FAR1-RELATED SEQUENCE 10-RELATED"/>
    <property type="match status" value="1"/>
</dbReference>
<protein>
    <recommendedName>
        <fullName evidence="1">Protein FAR1-RELATED SEQUENCE</fullName>
    </recommendedName>
</protein>
<evidence type="ECO:0000313" key="5">
    <source>
        <dbReference type="Proteomes" id="UP001371456"/>
    </source>
</evidence>
<comment type="function">
    <text evidence="1">Putative transcription activator involved in regulating light control of development.</text>
</comment>
<feature type="compositionally biased region" description="Polar residues" evidence="2">
    <location>
        <begin position="65"/>
        <end position="80"/>
    </location>
</feature>
<keyword evidence="1" id="KW-0863">Zinc-finger</keyword>
<dbReference type="Pfam" id="PF10551">
    <property type="entry name" value="MULE"/>
    <property type="match status" value="1"/>
</dbReference>
<feature type="compositionally biased region" description="Acidic residues" evidence="2">
    <location>
        <begin position="84"/>
        <end position="97"/>
    </location>
</feature>
<dbReference type="GO" id="GO:0006355">
    <property type="term" value="P:regulation of DNA-templated transcription"/>
    <property type="evidence" value="ECO:0007669"/>
    <property type="project" value="UniProtKB-UniRule"/>
</dbReference>
<dbReference type="InterPro" id="IPR018289">
    <property type="entry name" value="MULE_transposase_dom"/>
</dbReference>
<dbReference type="PANTHER" id="PTHR31669:SF306">
    <property type="entry name" value="PROTEIN FAR1-RELATED SEQUENCE"/>
    <property type="match status" value="1"/>
</dbReference>
<accession>A0AAN8T7K9</accession>
<feature type="compositionally biased region" description="Low complexity" evidence="2">
    <location>
        <begin position="15"/>
        <end position="30"/>
    </location>
</feature>
<dbReference type="AlphaFoldDB" id="A0AAN8T7K9"/>
<comment type="similarity">
    <text evidence="1">Belongs to the FHY3/FAR1 family.</text>
</comment>
<keyword evidence="1" id="KW-0862">Zinc</keyword>
<name>A0AAN8T7K9_SOLBU</name>
<feature type="region of interest" description="Disordered" evidence="2">
    <location>
        <begin position="1"/>
        <end position="99"/>
    </location>
</feature>
<feature type="compositionally biased region" description="Polar residues" evidence="2">
    <location>
        <begin position="1"/>
        <end position="14"/>
    </location>
</feature>
<evidence type="ECO:0000259" key="3">
    <source>
        <dbReference type="Pfam" id="PF10551"/>
    </source>
</evidence>
<dbReference type="InterPro" id="IPR031052">
    <property type="entry name" value="FHY3/FAR1"/>
</dbReference>
<organism evidence="4 5">
    <name type="scientific">Solanum bulbocastanum</name>
    <name type="common">Wild potato</name>
    <dbReference type="NCBI Taxonomy" id="147425"/>
    <lineage>
        <taxon>Eukaryota</taxon>
        <taxon>Viridiplantae</taxon>
        <taxon>Streptophyta</taxon>
        <taxon>Embryophyta</taxon>
        <taxon>Tracheophyta</taxon>
        <taxon>Spermatophyta</taxon>
        <taxon>Magnoliopsida</taxon>
        <taxon>eudicotyledons</taxon>
        <taxon>Gunneridae</taxon>
        <taxon>Pentapetalae</taxon>
        <taxon>asterids</taxon>
        <taxon>lamiids</taxon>
        <taxon>Solanales</taxon>
        <taxon>Solanaceae</taxon>
        <taxon>Solanoideae</taxon>
        <taxon>Solaneae</taxon>
        <taxon>Solanum</taxon>
    </lineage>
</organism>
<evidence type="ECO:0000313" key="4">
    <source>
        <dbReference type="EMBL" id="KAK6780247.1"/>
    </source>
</evidence>
<reference evidence="4 5" key="1">
    <citation type="submission" date="2024-02" db="EMBL/GenBank/DDBJ databases">
        <title>de novo genome assembly of Solanum bulbocastanum strain 11H21.</title>
        <authorList>
            <person name="Hosaka A.J."/>
        </authorList>
    </citation>
    <scope>NUCLEOTIDE SEQUENCE [LARGE SCALE GENOMIC DNA]</scope>
    <source>
        <tissue evidence="4">Young leaves</tissue>
    </source>
</reference>
<comment type="subcellular location">
    <subcellularLocation>
        <location evidence="1">Nucleus</location>
    </subcellularLocation>
</comment>
<sequence length="214" mass="23914">MYHNNENSQLSQISNNVLGLDDGDSLLSNDNKYDEDSDVGYGDDPHPYLDSDDEDLPNLLHEEMNMSNQAEQDGSLSVSSGEEYGYEDEWAEEDEDANRDTFTDQQYSEGLVEGMIFCSVKFVFAFCKEHSRLTGFGVIKTGSNQKGGENGENHHKQSILLGCTLITSKDIETYKYAFSTWFMVMGNAPPTAIPTDQCESINGSIREVLPDIYP</sequence>